<keyword evidence="4" id="KW-0238">DNA-binding</keyword>
<dbReference type="SUPFAM" id="SSF88946">
    <property type="entry name" value="Sigma2 domain of RNA polymerase sigma factors"/>
    <property type="match status" value="1"/>
</dbReference>
<keyword evidence="8" id="KW-1185">Reference proteome</keyword>
<dbReference type="Pfam" id="PF08281">
    <property type="entry name" value="Sigma70_r4_2"/>
    <property type="match status" value="1"/>
</dbReference>
<dbReference type="PANTHER" id="PTHR43133:SF50">
    <property type="entry name" value="ECF RNA POLYMERASE SIGMA FACTOR SIGM"/>
    <property type="match status" value="1"/>
</dbReference>
<dbReference type="SUPFAM" id="SSF88659">
    <property type="entry name" value="Sigma3 and sigma4 domains of RNA polymerase sigma factors"/>
    <property type="match status" value="1"/>
</dbReference>
<dbReference type="NCBIfam" id="TIGR02983">
    <property type="entry name" value="SigE-fam_strep"/>
    <property type="match status" value="1"/>
</dbReference>
<dbReference type="GO" id="GO:0006352">
    <property type="term" value="P:DNA-templated transcription initiation"/>
    <property type="evidence" value="ECO:0007669"/>
    <property type="project" value="InterPro"/>
</dbReference>
<evidence type="ECO:0000256" key="1">
    <source>
        <dbReference type="ARBA" id="ARBA00010641"/>
    </source>
</evidence>
<dbReference type="GO" id="GO:0016987">
    <property type="term" value="F:sigma factor activity"/>
    <property type="evidence" value="ECO:0007669"/>
    <property type="project" value="UniProtKB-KW"/>
</dbReference>
<dbReference type="InterPro" id="IPR013324">
    <property type="entry name" value="RNA_pol_sigma_r3/r4-like"/>
</dbReference>
<evidence type="ECO:0000256" key="3">
    <source>
        <dbReference type="ARBA" id="ARBA00023082"/>
    </source>
</evidence>
<dbReference type="AlphaFoldDB" id="A0A7W3LYW8"/>
<keyword evidence="2" id="KW-0805">Transcription regulation</keyword>
<dbReference type="InterPro" id="IPR014284">
    <property type="entry name" value="RNA_pol_sigma-70_dom"/>
</dbReference>
<dbReference type="InterPro" id="IPR013249">
    <property type="entry name" value="RNA_pol_sigma70_r4_t2"/>
</dbReference>
<dbReference type="RefSeq" id="WP_182848773.1">
    <property type="nucleotide sequence ID" value="NZ_BAAALP010000073.1"/>
</dbReference>
<organism evidence="7 8">
    <name type="scientific">Actinomadura namibiensis</name>
    <dbReference type="NCBI Taxonomy" id="182080"/>
    <lineage>
        <taxon>Bacteria</taxon>
        <taxon>Bacillati</taxon>
        <taxon>Actinomycetota</taxon>
        <taxon>Actinomycetes</taxon>
        <taxon>Streptosporangiales</taxon>
        <taxon>Thermomonosporaceae</taxon>
        <taxon>Actinomadura</taxon>
    </lineage>
</organism>
<dbReference type="InterPro" id="IPR007627">
    <property type="entry name" value="RNA_pol_sigma70_r2"/>
</dbReference>
<evidence type="ECO:0000256" key="2">
    <source>
        <dbReference type="ARBA" id="ARBA00023015"/>
    </source>
</evidence>
<comment type="similarity">
    <text evidence="1">Belongs to the sigma-70 factor family. ECF subfamily.</text>
</comment>
<dbReference type="InterPro" id="IPR014325">
    <property type="entry name" value="RNA_pol_sigma-E_actinobac"/>
</dbReference>
<evidence type="ECO:0000256" key="4">
    <source>
        <dbReference type="ARBA" id="ARBA00023125"/>
    </source>
</evidence>
<evidence type="ECO:0000256" key="5">
    <source>
        <dbReference type="ARBA" id="ARBA00023163"/>
    </source>
</evidence>
<proteinExistence type="inferred from homology"/>
<evidence type="ECO:0000313" key="8">
    <source>
        <dbReference type="Proteomes" id="UP000572680"/>
    </source>
</evidence>
<dbReference type="GO" id="GO:0003677">
    <property type="term" value="F:DNA binding"/>
    <property type="evidence" value="ECO:0007669"/>
    <property type="project" value="UniProtKB-KW"/>
</dbReference>
<comment type="caution">
    <text evidence="7">The sequence shown here is derived from an EMBL/GenBank/DDBJ whole genome shotgun (WGS) entry which is preliminary data.</text>
</comment>
<dbReference type="EMBL" id="JACJIA010000018">
    <property type="protein sequence ID" value="MBA8956900.1"/>
    <property type="molecule type" value="Genomic_DNA"/>
</dbReference>
<feature type="domain" description="HTH luxR-type" evidence="6">
    <location>
        <begin position="105"/>
        <end position="163"/>
    </location>
</feature>
<keyword evidence="5" id="KW-0804">Transcription</keyword>
<dbReference type="CDD" id="cd06171">
    <property type="entry name" value="Sigma70_r4"/>
    <property type="match status" value="1"/>
</dbReference>
<dbReference type="PANTHER" id="PTHR43133">
    <property type="entry name" value="RNA POLYMERASE ECF-TYPE SIGMA FACTO"/>
    <property type="match status" value="1"/>
</dbReference>
<evidence type="ECO:0000313" key="7">
    <source>
        <dbReference type="EMBL" id="MBA8956900.1"/>
    </source>
</evidence>
<dbReference type="InterPro" id="IPR039425">
    <property type="entry name" value="RNA_pol_sigma-70-like"/>
</dbReference>
<dbReference type="InterPro" id="IPR000792">
    <property type="entry name" value="Tscrpt_reg_LuxR_C"/>
</dbReference>
<dbReference type="Gene3D" id="1.10.10.10">
    <property type="entry name" value="Winged helix-like DNA-binding domain superfamily/Winged helix DNA-binding domain"/>
    <property type="match status" value="1"/>
</dbReference>
<dbReference type="Proteomes" id="UP000572680">
    <property type="component" value="Unassembled WGS sequence"/>
</dbReference>
<protein>
    <submittedName>
        <fullName evidence="7">RNA polymerase sigma-70 factor (Sigma-E family)</fullName>
    </submittedName>
</protein>
<dbReference type="SMART" id="SM00421">
    <property type="entry name" value="HTH_LUXR"/>
    <property type="match status" value="1"/>
</dbReference>
<accession>A0A7W3LYW8</accession>
<dbReference type="Pfam" id="PF04542">
    <property type="entry name" value="Sigma70_r2"/>
    <property type="match status" value="1"/>
</dbReference>
<dbReference type="NCBIfam" id="TIGR02937">
    <property type="entry name" value="sigma70-ECF"/>
    <property type="match status" value="1"/>
</dbReference>
<dbReference type="InterPro" id="IPR013325">
    <property type="entry name" value="RNA_pol_sigma_r2"/>
</dbReference>
<reference evidence="7 8" key="1">
    <citation type="submission" date="2020-08" db="EMBL/GenBank/DDBJ databases">
        <title>Genomic Encyclopedia of Type Strains, Phase IV (KMG-IV): sequencing the most valuable type-strain genomes for metagenomic binning, comparative biology and taxonomic classification.</title>
        <authorList>
            <person name="Goeker M."/>
        </authorList>
    </citation>
    <scope>NUCLEOTIDE SEQUENCE [LARGE SCALE GENOMIC DNA]</scope>
    <source>
        <strain evidence="7 8">DSM 44197</strain>
    </source>
</reference>
<sequence length="164" mass="18637">MADRSGFTDYVEKHSGRLLRSAYLLTQDRARAEDLVQTALAKAWVSWGRVSDDPTPYVYRILTNTHASWWRRRWRGEVPTEWLPEPAGPDLTAALDDRDVMWTALARLSARQRAVVVLHYFEGLPLTQVAQILGCSGSSVKTQLHRALTRLRVDPALQALKEAR</sequence>
<dbReference type="Gene3D" id="1.10.1740.10">
    <property type="match status" value="1"/>
</dbReference>
<keyword evidence="3" id="KW-0731">Sigma factor</keyword>
<evidence type="ECO:0000259" key="6">
    <source>
        <dbReference type="SMART" id="SM00421"/>
    </source>
</evidence>
<gene>
    <name evidence="7" type="ORF">HNR61_008590</name>
</gene>
<dbReference type="InterPro" id="IPR036388">
    <property type="entry name" value="WH-like_DNA-bd_sf"/>
</dbReference>
<name>A0A7W3LYW8_ACTNM</name>